<evidence type="ECO:0000313" key="2">
    <source>
        <dbReference type="Proteomes" id="UP000034793"/>
    </source>
</evidence>
<dbReference type="InterPro" id="IPR036583">
    <property type="entry name" value="23S_rRNA_IVS_sf"/>
</dbReference>
<dbReference type="Proteomes" id="UP000034793">
    <property type="component" value="Unassembled WGS sequence"/>
</dbReference>
<comment type="caution">
    <text evidence="1">The sequence shown here is derived from an EMBL/GenBank/DDBJ whole genome shotgun (WGS) entry which is preliminary data.</text>
</comment>
<gene>
    <name evidence="1" type="ORF">UT61_C0033G0002</name>
</gene>
<dbReference type="EMBL" id="LBXL01000033">
    <property type="protein sequence ID" value="KKR29305.1"/>
    <property type="molecule type" value="Genomic_DNA"/>
</dbReference>
<dbReference type="NCBIfam" id="TIGR02436">
    <property type="entry name" value="four helix bundle protein"/>
    <property type="match status" value="1"/>
</dbReference>
<dbReference type="PANTHER" id="PTHR38471">
    <property type="entry name" value="FOUR HELIX BUNDLE PROTEIN"/>
    <property type="match status" value="1"/>
</dbReference>
<dbReference type="AlphaFoldDB" id="A0A0G0S3S5"/>
<dbReference type="CDD" id="cd16377">
    <property type="entry name" value="23S_rRNA_IVP_like"/>
    <property type="match status" value="1"/>
</dbReference>
<name>A0A0G0S3S5_9BACT</name>
<dbReference type="GO" id="GO:0005840">
    <property type="term" value="C:ribosome"/>
    <property type="evidence" value="ECO:0007669"/>
    <property type="project" value="UniProtKB-KW"/>
</dbReference>
<dbReference type="Gene3D" id="1.20.1440.60">
    <property type="entry name" value="23S rRNA-intervening sequence"/>
    <property type="match status" value="1"/>
</dbReference>
<keyword evidence="1" id="KW-0689">Ribosomal protein</keyword>
<accession>A0A0G0S3S5</accession>
<proteinExistence type="predicted"/>
<dbReference type="Pfam" id="PF05635">
    <property type="entry name" value="23S_rRNA_IVP"/>
    <property type="match status" value="1"/>
</dbReference>
<keyword evidence="1" id="KW-0687">Ribonucleoprotein</keyword>
<dbReference type="PANTHER" id="PTHR38471:SF2">
    <property type="entry name" value="FOUR HELIX BUNDLE PROTEIN"/>
    <property type="match status" value="1"/>
</dbReference>
<dbReference type="SUPFAM" id="SSF158446">
    <property type="entry name" value="IVS-encoded protein-like"/>
    <property type="match status" value="1"/>
</dbReference>
<dbReference type="InterPro" id="IPR012657">
    <property type="entry name" value="23S_rRNA-intervening_sequence"/>
</dbReference>
<sequence>MYEIGCKILEIRYKKEQYSRSMSDAKSIEDIEVYKEALLLTREVFNLCKLVDLRKEYSLCDQVKRASISVCANISEGYGRRTRADFAQFLSISLGSCNEVLALLDIVKVNFPRVETSQLKERYKILSKRIFSFRRNLR</sequence>
<evidence type="ECO:0000313" key="1">
    <source>
        <dbReference type="EMBL" id="KKR29305.1"/>
    </source>
</evidence>
<reference evidence="1 2" key="1">
    <citation type="journal article" date="2015" name="Nature">
        <title>rRNA introns, odd ribosomes, and small enigmatic genomes across a large radiation of phyla.</title>
        <authorList>
            <person name="Brown C.T."/>
            <person name="Hug L.A."/>
            <person name="Thomas B.C."/>
            <person name="Sharon I."/>
            <person name="Castelle C.J."/>
            <person name="Singh A."/>
            <person name="Wilkins M.J."/>
            <person name="Williams K.H."/>
            <person name="Banfield J.F."/>
        </authorList>
    </citation>
    <scope>NUCLEOTIDE SEQUENCE [LARGE SCALE GENOMIC DNA]</scope>
</reference>
<organism evidence="1 2">
    <name type="scientific">Candidatus Woesebacteria bacterium GW2011_GWA1_39_8</name>
    <dbReference type="NCBI Taxonomy" id="1618552"/>
    <lineage>
        <taxon>Bacteria</taxon>
        <taxon>Candidatus Woeseibacteriota</taxon>
    </lineage>
</organism>
<protein>
    <submittedName>
        <fullName evidence="1">S23 ribosomal protein</fullName>
    </submittedName>
</protein>